<accession>A0A6C0E8P3</accession>
<reference evidence="1" key="1">
    <citation type="journal article" date="2020" name="Nature">
        <title>Giant virus diversity and host interactions through global metagenomics.</title>
        <authorList>
            <person name="Schulz F."/>
            <person name="Roux S."/>
            <person name="Paez-Espino D."/>
            <person name="Jungbluth S."/>
            <person name="Walsh D.A."/>
            <person name="Denef V.J."/>
            <person name="McMahon K.D."/>
            <person name="Konstantinidis K.T."/>
            <person name="Eloe-Fadrosh E.A."/>
            <person name="Kyrpides N.C."/>
            <person name="Woyke T."/>
        </authorList>
    </citation>
    <scope>NUCLEOTIDE SEQUENCE</scope>
    <source>
        <strain evidence="1">GVMAG-M-3300023179-150</strain>
    </source>
</reference>
<evidence type="ECO:0000313" key="1">
    <source>
        <dbReference type="EMBL" id="QHT24940.1"/>
    </source>
</evidence>
<sequence length="305" mass="35315">MNQHTPKCYKCIIRHGCEHLTEGTTKHELPLEGFCYEIVKDLIIATDKIGPASSVIKEIEEGCLNIIPMYLSQYVIYTRSENSYILKMKINSFNNGSFVSVKIYNSDGTITNVDPSNIDFYTIFAKCLRDDPIIRDQINALQMYDHQLCLYIMSFIPRLVYLLKVVVYKGEPSQYGDIPYTLYIKLDNACTACTCKHIIVPKFELLFADSSCESLIRFTHLDPTDFQHSVHDLVDHHQDTYEYLILEFLRIDVFIRFHYRNMLNVNQLLGMIGRSFDLFDMCIMTPVRLANDSSLPIVLIDQETL</sequence>
<dbReference type="AlphaFoldDB" id="A0A6C0E8P3"/>
<protein>
    <submittedName>
        <fullName evidence="1">Uncharacterized protein</fullName>
    </submittedName>
</protein>
<organism evidence="1">
    <name type="scientific">viral metagenome</name>
    <dbReference type="NCBI Taxonomy" id="1070528"/>
    <lineage>
        <taxon>unclassified sequences</taxon>
        <taxon>metagenomes</taxon>
        <taxon>organismal metagenomes</taxon>
    </lineage>
</organism>
<dbReference type="EMBL" id="MN739751">
    <property type="protein sequence ID" value="QHT24940.1"/>
    <property type="molecule type" value="Genomic_DNA"/>
</dbReference>
<proteinExistence type="predicted"/>
<name>A0A6C0E8P3_9ZZZZ</name>